<evidence type="ECO:0000313" key="1">
    <source>
        <dbReference type="EMBL" id="CAG8502190.1"/>
    </source>
</evidence>
<accession>A0A9N8ZP50</accession>
<sequence>QNISASQNDSDISMADAGEEVVNQHEDVVALLQRYFNVPNGYEIADSPIIVSGQPHGLRIAPDIAVRPNKTYVPRTAPGV</sequence>
<feature type="non-terminal residue" evidence="1">
    <location>
        <position position="80"/>
    </location>
</feature>
<evidence type="ECO:0000313" key="2">
    <source>
        <dbReference type="Proteomes" id="UP000789396"/>
    </source>
</evidence>
<keyword evidence="2" id="KW-1185">Reference proteome</keyword>
<reference evidence="1" key="1">
    <citation type="submission" date="2021-06" db="EMBL/GenBank/DDBJ databases">
        <authorList>
            <person name="Kallberg Y."/>
            <person name="Tangrot J."/>
            <person name="Rosling A."/>
        </authorList>
    </citation>
    <scope>NUCLEOTIDE SEQUENCE</scope>
    <source>
        <strain evidence="1">IN212</strain>
    </source>
</reference>
<dbReference type="EMBL" id="CAJVPZ010001896">
    <property type="protein sequence ID" value="CAG8502190.1"/>
    <property type="molecule type" value="Genomic_DNA"/>
</dbReference>
<comment type="caution">
    <text evidence="1">The sequence shown here is derived from an EMBL/GenBank/DDBJ whole genome shotgun (WGS) entry which is preliminary data.</text>
</comment>
<dbReference type="Proteomes" id="UP000789396">
    <property type="component" value="Unassembled WGS sequence"/>
</dbReference>
<organism evidence="1 2">
    <name type="scientific">Racocetra fulgida</name>
    <dbReference type="NCBI Taxonomy" id="60492"/>
    <lineage>
        <taxon>Eukaryota</taxon>
        <taxon>Fungi</taxon>
        <taxon>Fungi incertae sedis</taxon>
        <taxon>Mucoromycota</taxon>
        <taxon>Glomeromycotina</taxon>
        <taxon>Glomeromycetes</taxon>
        <taxon>Diversisporales</taxon>
        <taxon>Gigasporaceae</taxon>
        <taxon>Racocetra</taxon>
    </lineage>
</organism>
<protein>
    <submittedName>
        <fullName evidence="1">8635_t:CDS:1</fullName>
    </submittedName>
</protein>
<dbReference type="AlphaFoldDB" id="A0A9N8ZP50"/>
<proteinExistence type="predicted"/>
<name>A0A9N8ZP50_9GLOM</name>
<dbReference type="OrthoDB" id="2431218at2759"/>
<gene>
    <name evidence="1" type="ORF">RFULGI_LOCUS2491</name>
</gene>